<dbReference type="PANTHER" id="PTHR30570">
    <property type="entry name" value="PERIPLASMIC PHOSPHATE BINDING COMPONENT OF PHOSPHATE ABC TRANSPORTER"/>
    <property type="match status" value="1"/>
</dbReference>
<name>A0A0H5SLN1_HERHM</name>
<sequence length="295" mass="31820">MKKFLKNFLFSTMIITTFCVTVSCSGRQNKNVNNSMTDNNEHEKTIKEDNLSGHLTMAGSTSMEKLANIMAEAFMEKYPNVTVSTEFIGSSAGIEQVIAGTVDIGNASRNLKESEKEAGAVENIVAIDGIAIIVDKENTVNDLTKDQIIGIFTGKIKNWSELGGKDQPIVVIGRESGSGTRGAFEEILGIEDQCKYANEINSTGGVMAKVVTTPGAIGYVSIDILDDTVNAVKIEGIDATADNIAKGKYILSRPFVMATAGEISKQNEIVRTFFEFLTSEEGKRLIESIGLIPAE</sequence>
<keyword evidence="7" id="KW-0732">Signal</keyword>
<evidence type="ECO:0000256" key="5">
    <source>
        <dbReference type="ARBA" id="ARBA00022448"/>
    </source>
</evidence>
<evidence type="ECO:0000256" key="7">
    <source>
        <dbReference type="ARBA" id="ARBA00022729"/>
    </source>
</evidence>
<dbReference type="OrthoDB" id="9790048at2"/>
<dbReference type="Proteomes" id="UP000236497">
    <property type="component" value="Unassembled WGS sequence"/>
</dbReference>
<comment type="subcellular location">
    <subcellularLocation>
        <location evidence="2 10">Cell membrane</location>
        <topology evidence="2 10">Lipid-anchor</topology>
    </subcellularLocation>
</comment>
<evidence type="ECO:0000313" key="12">
    <source>
        <dbReference type="EMBL" id="CRZ35686.1"/>
    </source>
</evidence>
<evidence type="ECO:0000313" key="13">
    <source>
        <dbReference type="Proteomes" id="UP000236497"/>
    </source>
</evidence>
<dbReference type="PROSITE" id="PS51257">
    <property type="entry name" value="PROKAR_LIPOPROTEIN"/>
    <property type="match status" value="1"/>
</dbReference>
<dbReference type="EMBL" id="CVTD020000027">
    <property type="protein sequence ID" value="CRZ35686.1"/>
    <property type="molecule type" value="Genomic_DNA"/>
</dbReference>
<dbReference type="GO" id="GO:0006817">
    <property type="term" value="P:phosphate ion transport"/>
    <property type="evidence" value="ECO:0007669"/>
    <property type="project" value="UniProtKB-UniRule"/>
</dbReference>
<keyword evidence="13" id="KW-1185">Reference proteome</keyword>
<dbReference type="GO" id="GO:0005886">
    <property type="term" value="C:plasma membrane"/>
    <property type="evidence" value="ECO:0007669"/>
    <property type="project" value="UniProtKB-SubCell"/>
</dbReference>
<keyword evidence="6 10" id="KW-0592">Phosphate transport</keyword>
<dbReference type="Gene3D" id="3.40.190.10">
    <property type="entry name" value="Periplasmic binding protein-like II"/>
    <property type="match status" value="2"/>
</dbReference>
<keyword evidence="10" id="KW-1003">Cell membrane</keyword>
<gene>
    <name evidence="12" type="ORF">HHT355_2501</name>
</gene>
<protein>
    <recommendedName>
        <fullName evidence="10">Phosphate-binding protein</fullName>
    </recommendedName>
</protein>
<evidence type="ECO:0000256" key="6">
    <source>
        <dbReference type="ARBA" id="ARBA00022592"/>
    </source>
</evidence>
<keyword evidence="10" id="KW-0472">Membrane</keyword>
<evidence type="ECO:0000256" key="2">
    <source>
        <dbReference type="ARBA" id="ARBA00004193"/>
    </source>
</evidence>
<dbReference type="RefSeq" id="WP_103203758.1">
    <property type="nucleotide sequence ID" value="NZ_CVTD020000027.1"/>
</dbReference>
<accession>A0A0H5SLN1</accession>
<keyword evidence="8 10" id="KW-0564">Palmitate</keyword>
<dbReference type="NCBIfam" id="TIGR02136">
    <property type="entry name" value="ptsS_2"/>
    <property type="match status" value="1"/>
</dbReference>
<dbReference type="AlphaFoldDB" id="A0A0H5SLN1"/>
<evidence type="ECO:0000256" key="9">
    <source>
        <dbReference type="ARBA" id="ARBA00023288"/>
    </source>
</evidence>
<dbReference type="CDD" id="cd13653">
    <property type="entry name" value="PBP2_phosphate_like_1"/>
    <property type="match status" value="1"/>
</dbReference>
<comment type="subunit">
    <text evidence="4 10">The complex is composed of two ATP-binding proteins (PstB), two transmembrane proteins (PstC and PstA) and a solute-binding protein (PstS).</text>
</comment>
<comment type="function">
    <text evidence="10">Involved in the system for phosphate transport across the cytoplasmic membrane.</text>
</comment>
<evidence type="ECO:0000259" key="11">
    <source>
        <dbReference type="Pfam" id="PF12849"/>
    </source>
</evidence>
<evidence type="ECO:0000256" key="10">
    <source>
        <dbReference type="RuleBase" id="RU367119"/>
    </source>
</evidence>
<reference evidence="12 13" key="1">
    <citation type="submission" date="2015-06" db="EMBL/GenBank/DDBJ databases">
        <authorList>
            <person name="Wibberg Daniel"/>
        </authorList>
    </citation>
    <scope>NUCLEOTIDE SEQUENCE [LARGE SCALE GENOMIC DNA]</scope>
    <source>
        <strain evidence="12 13">T3/55T</strain>
    </source>
</reference>
<dbReference type="Pfam" id="PF12849">
    <property type="entry name" value="PBP_like_2"/>
    <property type="match status" value="1"/>
</dbReference>
<keyword evidence="5 10" id="KW-0813">Transport</keyword>
<dbReference type="PANTHER" id="PTHR30570:SF1">
    <property type="entry name" value="PHOSPHATE-BINDING PROTEIN PSTS"/>
    <property type="match status" value="1"/>
</dbReference>
<keyword evidence="9 10" id="KW-0449">Lipoprotein</keyword>
<comment type="function">
    <text evidence="1">Part of the ABC transporter complex PstSACB involved in phosphate import.</text>
</comment>
<dbReference type="GO" id="GO:0042301">
    <property type="term" value="F:phosphate ion binding"/>
    <property type="evidence" value="ECO:0007669"/>
    <property type="project" value="UniProtKB-UniRule"/>
</dbReference>
<evidence type="ECO:0000256" key="4">
    <source>
        <dbReference type="ARBA" id="ARBA00011529"/>
    </source>
</evidence>
<evidence type="ECO:0000256" key="3">
    <source>
        <dbReference type="ARBA" id="ARBA00008725"/>
    </source>
</evidence>
<evidence type="ECO:0000256" key="1">
    <source>
        <dbReference type="ARBA" id="ARBA00002841"/>
    </source>
</evidence>
<dbReference type="InterPro" id="IPR050811">
    <property type="entry name" value="Phosphate_ABC_transporter"/>
</dbReference>
<dbReference type="InterPro" id="IPR024370">
    <property type="entry name" value="PBP_domain"/>
</dbReference>
<organism evidence="12 13">
    <name type="scientific">Herbinix hemicellulosilytica</name>
    <dbReference type="NCBI Taxonomy" id="1564487"/>
    <lineage>
        <taxon>Bacteria</taxon>
        <taxon>Bacillati</taxon>
        <taxon>Bacillota</taxon>
        <taxon>Clostridia</taxon>
        <taxon>Lachnospirales</taxon>
        <taxon>Lachnospiraceae</taxon>
        <taxon>Herbinix</taxon>
    </lineage>
</organism>
<proteinExistence type="inferred from homology"/>
<dbReference type="InterPro" id="IPR011862">
    <property type="entry name" value="Phos-bd"/>
</dbReference>
<feature type="domain" description="PBP" evidence="11">
    <location>
        <begin position="50"/>
        <end position="281"/>
    </location>
</feature>
<comment type="similarity">
    <text evidence="3 10">Belongs to the PstS family.</text>
</comment>
<evidence type="ECO:0000256" key="8">
    <source>
        <dbReference type="ARBA" id="ARBA00023139"/>
    </source>
</evidence>
<dbReference type="SUPFAM" id="SSF53850">
    <property type="entry name" value="Periplasmic binding protein-like II"/>
    <property type="match status" value="1"/>
</dbReference>